<dbReference type="EMBL" id="CAEZSH010000017">
    <property type="protein sequence ID" value="CAB4533363.1"/>
    <property type="molecule type" value="Genomic_DNA"/>
</dbReference>
<name>A0A6J6B4W0_9ZZZZ</name>
<sequence length="164" mass="18045">MKDRTRGRTNNFWIVNIHAVFAKDDGICTSSIGSTQNGAGVARVADVRQKGQKLRLGRKYVFERNVSLLANRDNTLRGAGVGQCGQNLLGYLDNFDSCGRGLVKNRLVSRNHFAGGEDFSNQLGSVERFFQALQAFKQKEPGLRPGIFLVELGDPANSIRFGIV</sequence>
<accession>A0A6J6B4W0</accession>
<reference evidence="1" key="1">
    <citation type="submission" date="2020-05" db="EMBL/GenBank/DDBJ databases">
        <authorList>
            <person name="Chiriac C."/>
            <person name="Salcher M."/>
            <person name="Ghai R."/>
            <person name="Kavagutti S V."/>
        </authorList>
    </citation>
    <scope>NUCLEOTIDE SEQUENCE</scope>
</reference>
<protein>
    <submittedName>
        <fullName evidence="1">Unannotated protein</fullName>
    </submittedName>
</protein>
<dbReference type="AlphaFoldDB" id="A0A6J6B4W0"/>
<organism evidence="1">
    <name type="scientific">freshwater metagenome</name>
    <dbReference type="NCBI Taxonomy" id="449393"/>
    <lineage>
        <taxon>unclassified sequences</taxon>
        <taxon>metagenomes</taxon>
        <taxon>ecological metagenomes</taxon>
    </lineage>
</organism>
<evidence type="ECO:0000313" key="1">
    <source>
        <dbReference type="EMBL" id="CAB4533363.1"/>
    </source>
</evidence>
<proteinExistence type="predicted"/>
<gene>
    <name evidence="1" type="ORF">UFOPK1410_00275</name>
</gene>